<feature type="transmembrane region" description="Helical" evidence="1">
    <location>
        <begin position="191"/>
        <end position="209"/>
    </location>
</feature>
<dbReference type="EMBL" id="KI912109">
    <property type="protein sequence ID" value="ETS87449.1"/>
    <property type="molecule type" value="Genomic_DNA"/>
</dbReference>
<feature type="transmembrane region" description="Helical" evidence="1">
    <location>
        <begin position="229"/>
        <end position="254"/>
    </location>
</feature>
<gene>
    <name evidence="3" type="ORF">PFICI_01277</name>
</gene>
<dbReference type="PANTHER" id="PTHR42109">
    <property type="entry name" value="UNPLACED GENOMIC SCAFFOLD UM_SCAF_CONTIG_1.265, WHOLE GENOME SHOTGUN SEQUENCE"/>
    <property type="match status" value="1"/>
</dbReference>
<keyword evidence="1" id="KW-0472">Membrane</keyword>
<keyword evidence="4" id="KW-1185">Reference proteome</keyword>
<organism evidence="3 4">
    <name type="scientific">Pestalotiopsis fici (strain W106-1 / CGMCC3.15140)</name>
    <dbReference type="NCBI Taxonomy" id="1229662"/>
    <lineage>
        <taxon>Eukaryota</taxon>
        <taxon>Fungi</taxon>
        <taxon>Dikarya</taxon>
        <taxon>Ascomycota</taxon>
        <taxon>Pezizomycotina</taxon>
        <taxon>Sordariomycetes</taxon>
        <taxon>Xylariomycetidae</taxon>
        <taxon>Amphisphaeriales</taxon>
        <taxon>Sporocadaceae</taxon>
        <taxon>Pestalotiopsis</taxon>
    </lineage>
</organism>
<dbReference type="eggNOG" id="ENOG502T3R5">
    <property type="taxonomic scope" value="Eukaryota"/>
</dbReference>
<accession>W3XN81</accession>
<feature type="domain" description="DUF7702" evidence="2">
    <location>
        <begin position="18"/>
        <end position="251"/>
    </location>
</feature>
<dbReference type="InParanoid" id="W3XN81"/>
<sequence>MSESAVNLPPPSLNIVNLAIADLAIYAVLFFPTCYLTWMHGKNGMVCWPIFVSYFGLRFASDAYLIVHRADPLLPNTVAIMTNAGSLACLSLTIIGLLYEVNITLPYPRRWTEKIILGVTHLCNTAGIALATYGGSPSATGEGGVASQLLNRIGNCLMLGVMATMCWWIWPTWRRTSALHRKHPMFKPCRALIVAAAVAIPFQCLRLIYNTTYAFDHLAILDPITGTFAVRLILQFIPQIGVAVATVVGGWFGIPPKDKSNPGEEMACLEQLPSSSDRVLV</sequence>
<dbReference type="PANTHER" id="PTHR42109:SF3">
    <property type="entry name" value="INTEGRAL MEMBRANE PROTEIN (AFU_ORTHOLOGUE AFUA_5G00100)"/>
    <property type="match status" value="1"/>
</dbReference>
<proteinExistence type="predicted"/>
<keyword evidence="1" id="KW-1133">Transmembrane helix</keyword>
<feature type="transmembrane region" description="Helical" evidence="1">
    <location>
        <begin position="152"/>
        <end position="170"/>
    </location>
</feature>
<dbReference type="OMA" id="CWPIFLS"/>
<dbReference type="GeneID" id="19266290"/>
<evidence type="ECO:0000313" key="4">
    <source>
        <dbReference type="Proteomes" id="UP000030651"/>
    </source>
</evidence>
<feature type="transmembrane region" description="Helical" evidence="1">
    <location>
        <begin position="111"/>
        <end position="132"/>
    </location>
</feature>
<dbReference type="Pfam" id="PF24800">
    <property type="entry name" value="DUF7702"/>
    <property type="match status" value="1"/>
</dbReference>
<dbReference type="AlphaFoldDB" id="W3XN81"/>
<name>W3XN81_PESFW</name>
<protein>
    <recommendedName>
        <fullName evidence="2">DUF7702 domain-containing protein</fullName>
    </recommendedName>
</protein>
<dbReference type="RefSeq" id="XP_007828049.1">
    <property type="nucleotide sequence ID" value="XM_007829858.1"/>
</dbReference>
<feature type="transmembrane region" description="Helical" evidence="1">
    <location>
        <begin position="78"/>
        <end position="99"/>
    </location>
</feature>
<evidence type="ECO:0000259" key="2">
    <source>
        <dbReference type="Pfam" id="PF24800"/>
    </source>
</evidence>
<dbReference type="HOGENOM" id="CLU_080476_0_0_1"/>
<keyword evidence="1" id="KW-0812">Transmembrane</keyword>
<feature type="transmembrane region" description="Helical" evidence="1">
    <location>
        <begin position="45"/>
        <end position="66"/>
    </location>
</feature>
<reference evidence="4" key="1">
    <citation type="journal article" date="2015" name="BMC Genomics">
        <title>Genomic and transcriptomic analysis of the endophytic fungus Pestalotiopsis fici reveals its lifestyle and high potential for synthesis of natural products.</title>
        <authorList>
            <person name="Wang X."/>
            <person name="Zhang X."/>
            <person name="Liu L."/>
            <person name="Xiang M."/>
            <person name="Wang W."/>
            <person name="Sun X."/>
            <person name="Che Y."/>
            <person name="Guo L."/>
            <person name="Liu G."/>
            <person name="Guo L."/>
            <person name="Wang C."/>
            <person name="Yin W.B."/>
            <person name="Stadler M."/>
            <person name="Zhang X."/>
            <person name="Liu X."/>
        </authorList>
    </citation>
    <scope>NUCLEOTIDE SEQUENCE [LARGE SCALE GENOMIC DNA]</scope>
    <source>
        <strain evidence="4">W106-1 / CGMCC3.15140</strain>
    </source>
</reference>
<dbReference type="OrthoDB" id="2560628at2759"/>
<evidence type="ECO:0000313" key="3">
    <source>
        <dbReference type="EMBL" id="ETS87449.1"/>
    </source>
</evidence>
<evidence type="ECO:0000256" key="1">
    <source>
        <dbReference type="SAM" id="Phobius"/>
    </source>
</evidence>
<dbReference type="Proteomes" id="UP000030651">
    <property type="component" value="Unassembled WGS sequence"/>
</dbReference>
<dbReference type="InterPro" id="IPR056119">
    <property type="entry name" value="DUF7702"/>
</dbReference>
<feature type="transmembrane region" description="Helical" evidence="1">
    <location>
        <begin position="15"/>
        <end position="38"/>
    </location>
</feature>
<dbReference type="KEGG" id="pfy:PFICI_01277"/>
<dbReference type="STRING" id="1229662.W3XN81"/>